<protein>
    <submittedName>
        <fullName evidence="2">Uncharacterized protein</fullName>
    </submittedName>
</protein>
<sequence length="66" mass="7356">MLAIDPRSRRESERISVDPAERVVKAAWYKGAVAIHRPKPVSPIVNQSKNKNKQAKKPKPAAPSKK</sequence>
<reference evidence="2" key="1">
    <citation type="submission" date="2015-04" db="UniProtKB">
        <authorList>
            <consortium name="EnsemblPlants"/>
        </authorList>
    </citation>
    <scope>IDENTIFICATION</scope>
</reference>
<feature type="compositionally biased region" description="Basic residues" evidence="1">
    <location>
        <begin position="50"/>
        <end position="66"/>
    </location>
</feature>
<keyword evidence="3" id="KW-1185">Reference proteome</keyword>
<dbReference type="AlphaFoldDB" id="A0A0E0JHJ5"/>
<organism evidence="2">
    <name type="scientific">Oryza punctata</name>
    <name type="common">Red rice</name>
    <dbReference type="NCBI Taxonomy" id="4537"/>
    <lineage>
        <taxon>Eukaryota</taxon>
        <taxon>Viridiplantae</taxon>
        <taxon>Streptophyta</taxon>
        <taxon>Embryophyta</taxon>
        <taxon>Tracheophyta</taxon>
        <taxon>Spermatophyta</taxon>
        <taxon>Magnoliopsida</taxon>
        <taxon>Liliopsida</taxon>
        <taxon>Poales</taxon>
        <taxon>Poaceae</taxon>
        <taxon>BOP clade</taxon>
        <taxon>Oryzoideae</taxon>
        <taxon>Oryzeae</taxon>
        <taxon>Oryzinae</taxon>
        <taxon>Oryza</taxon>
    </lineage>
</organism>
<dbReference type="OMA" id="RVVKAAW"/>
<evidence type="ECO:0000313" key="2">
    <source>
        <dbReference type="EnsemblPlants" id="OPUNC01G12450.1"/>
    </source>
</evidence>
<evidence type="ECO:0000256" key="1">
    <source>
        <dbReference type="SAM" id="MobiDB-lite"/>
    </source>
</evidence>
<proteinExistence type="predicted"/>
<dbReference type="Gramene" id="OPUNC01G12450.1">
    <property type="protein sequence ID" value="OPUNC01G12450.1"/>
    <property type="gene ID" value="OPUNC01G12450"/>
</dbReference>
<evidence type="ECO:0000313" key="3">
    <source>
        <dbReference type="Proteomes" id="UP000026962"/>
    </source>
</evidence>
<dbReference type="Proteomes" id="UP000026962">
    <property type="component" value="Chromosome 1"/>
</dbReference>
<feature type="region of interest" description="Disordered" evidence="1">
    <location>
        <begin position="35"/>
        <end position="66"/>
    </location>
</feature>
<dbReference type="HOGENOM" id="CLU_210674_0_0_1"/>
<reference evidence="2" key="2">
    <citation type="submission" date="2018-05" db="EMBL/GenBank/DDBJ databases">
        <title>OpunRS2 (Oryza punctata Reference Sequence Version 2).</title>
        <authorList>
            <person name="Zhang J."/>
            <person name="Kudrna D."/>
            <person name="Lee S."/>
            <person name="Talag J."/>
            <person name="Welchert J."/>
            <person name="Wing R.A."/>
        </authorList>
    </citation>
    <scope>NUCLEOTIDE SEQUENCE [LARGE SCALE GENOMIC DNA]</scope>
</reference>
<name>A0A0E0JHJ5_ORYPU</name>
<dbReference type="EnsemblPlants" id="OPUNC01G12450.1">
    <property type="protein sequence ID" value="OPUNC01G12450.1"/>
    <property type="gene ID" value="OPUNC01G12450"/>
</dbReference>
<accession>A0A0E0JHJ5</accession>